<protein>
    <recommendedName>
        <fullName evidence="1">Reverse transcriptase domain-containing protein</fullName>
    </recommendedName>
</protein>
<dbReference type="SUPFAM" id="SSF56672">
    <property type="entry name" value="DNA/RNA polymerases"/>
    <property type="match status" value="1"/>
</dbReference>
<dbReference type="CDD" id="cd01650">
    <property type="entry name" value="RT_nLTR_like"/>
    <property type="match status" value="1"/>
</dbReference>
<organism evidence="2 3">
    <name type="scientific">Macrosiphum euphorbiae</name>
    <name type="common">potato aphid</name>
    <dbReference type="NCBI Taxonomy" id="13131"/>
    <lineage>
        <taxon>Eukaryota</taxon>
        <taxon>Metazoa</taxon>
        <taxon>Ecdysozoa</taxon>
        <taxon>Arthropoda</taxon>
        <taxon>Hexapoda</taxon>
        <taxon>Insecta</taxon>
        <taxon>Pterygota</taxon>
        <taxon>Neoptera</taxon>
        <taxon>Paraneoptera</taxon>
        <taxon>Hemiptera</taxon>
        <taxon>Sternorrhyncha</taxon>
        <taxon>Aphidomorpha</taxon>
        <taxon>Aphidoidea</taxon>
        <taxon>Aphididae</taxon>
        <taxon>Macrosiphini</taxon>
        <taxon>Macrosiphum</taxon>
    </lineage>
</organism>
<dbReference type="PROSITE" id="PS50878">
    <property type="entry name" value="RT_POL"/>
    <property type="match status" value="1"/>
</dbReference>
<dbReference type="Proteomes" id="UP001160148">
    <property type="component" value="Unassembled WGS sequence"/>
</dbReference>
<dbReference type="PANTHER" id="PTHR33481:SF1">
    <property type="entry name" value="ENDONUCLEASE_EXONUCLEASE_PHOSPHATASE DOMAIN-CONTAINING PROTEIN-RELATED"/>
    <property type="match status" value="1"/>
</dbReference>
<dbReference type="GO" id="GO:0071897">
    <property type="term" value="P:DNA biosynthetic process"/>
    <property type="evidence" value="ECO:0007669"/>
    <property type="project" value="UniProtKB-ARBA"/>
</dbReference>
<name>A0AAV0WKI9_9HEMI</name>
<dbReference type="PANTHER" id="PTHR33481">
    <property type="entry name" value="REVERSE TRANSCRIPTASE"/>
    <property type="match status" value="1"/>
</dbReference>
<keyword evidence="3" id="KW-1185">Reference proteome</keyword>
<reference evidence="2 3" key="1">
    <citation type="submission" date="2023-01" db="EMBL/GenBank/DDBJ databases">
        <authorList>
            <person name="Whitehead M."/>
        </authorList>
    </citation>
    <scope>NUCLEOTIDE SEQUENCE [LARGE SCALE GENOMIC DNA]</scope>
</reference>
<evidence type="ECO:0000313" key="3">
    <source>
        <dbReference type="Proteomes" id="UP001160148"/>
    </source>
</evidence>
<proteinExistence type="predicted"/>
<sequence>MKVNRIVKPASHEKRYDLRTADWDLFHATLLSEIGSIAECSIESSALGINRVLATAADRAIQRKKPSGNQGRNIWWSPIISTLRQTLVRKRREGLRSSDRLAYNSLRNEFLTAIRNHKSAAWKCFADGLNANPWCKAFKWAKGSYSTNNMPSSKTKPDGSLTTDCSETAELLLDTFVPADPDLARSDMDLHGPTLIREPPGPDEIKAAIWRMRPTGAPGADGITAALLRNAWPALRDHITNLFGRCLQDGTFPDCWKVAKLVIIPKPGRSDPCNVKSFRPISLLPALGKALETLIIKNIGLETNLDSFAAQHGFTVGISTVSALSSVHERIDASKSRHIFGTFLDITGAFDNVRWSPLLTQMQSLGASLDTWKIVKSYLRNRWAVLELEGIHYRRMLARGCPQGSQLGPTLWKIAMTPIYGKIPETSTMKIVTYADDILLMVGAARPKTAFQRIERNLDILNDWAFTFGLEFSASKSQLLSLKGGLKPGYSVRFGTRADAPMIMSTATAKYLGVYLDPRQSFWDHIEYVSKKSKNMYCRMRRLRSSNWGMGQLAARTIYRGVFLPRVTYAAEIWASGTKLEKSKKNIAQRTESSPLGHDRCLQHRVNELPSSSCRHYAP</sequence>
<dbReference type="AlphaFoldDB" id="A0AAV0WKI9"/>
<accession>A0AAV0WKI9</accession>
<evidence type="ECO:0000259" key="1">
    <source>
        <dbReference type="PROSITE" id="PS50878"/>
    </source>
</evidence>
<evidence type="ECO:0000313" key="2">
    <source>
        <dbReference type="EMBL" id="CAI6356226.1"/>
    </source>
</evidence>
<comment type="caution">
    <text evidence="2">The sequence shown here is derived from an EMBL/GenBank/DDBJ whole genome shotgun (WGS) entry which is preliminary data.</text>
</comment>
<dbReference type="InterPro" id="IPR000477">
    <property type="entry name" value="RT_dom"/>
</dbReference>
<gene>
    <name evidence="2" type="ORF">MEUPH1_LOCUS11980</name>
</gene>
<dbReference type="InterPro" id="IPR043502">
    <property type="entry name" value="DNA/RNA_pol_sf"/>
</dbReference>
<dbReference type="Pfam" id="PF00078">
    <property type="entry name" value="RVT_1"/>
    <property type="match status" value="1"/>
</dbReference>
<feature type="domain" description="Reverse transcriptase" evidence="1">
    <location>
        <begin position="245"/>
        <end position="516"/>
    </location>
</feature>
<dbReference type="EMBL" id="CARXXK010000002">
    <property type="protein sequence ID" value="CAI6356226.1"/>
    <property type="molecule type" value="Genomic_DNA"/>
</dbReference>